<name>A0ACB0JZH3_TRIPR</name>
<evidence type="ECO:0000313" key="2">
    <source>
        <dbReference type="Proteomes" id="UP001177021"/>
    </source>
</evidence>
<keyword evidence="2" id="KW-1185">Reference proteome</keyword>
<sequence length="427" mass="48149">MTIHEPEKQTETQSHPQNPDSSENRSNSDPHKKTRDLPNLTECHGCGFKIDVCTGRNRLRPLYSEWRVVLLCKKCFSSVESSQICSYCFSGTSSDSLCCTKCKHSVHKSCFLKYKNVPPWSYSCVGSEFSVCVDCWVPKHMEIARRRRLRKIKSGRIEKKGKVDVVKESSRVLSGGNLIRSVADVVKEATNDVKKKLEAAARAREVAIKRAVAARRAVELANNALSLVANREKSTLNLPSKIDPVKVVRSSYLAFDLHLNSPTKISKTRCLLNTSSPKKWTVGIDSSCKRSNSRNASGSDNKLSLGSSDSDSSTDLSCPGMGRSDMITCPKDGVCTAKYGVEEDCGLGLDCEQADSDSDEENHYFLKYSRRRPDCCQLKYSRRRPDCCQLKYSRRSDRYSLKYSRRKSDRYSFKYSRRTCLKPKLNS</sequence>
<dbReference type="Proteomes" id="UP001177021">
    <property type="component" value="Unassembled WGS sequence"/>
</dbReference>
<dbReference type="EMBL" id="CASHSV030000109">
    <property type="protein sequence ID" value="CAJ2649093.1"/>
    <property type="molecule type" value="Genomic_DNA"/>
</dbReference>
<reference evidence="1" key="1">
    <citation type="submission" date="2023-10" db="EMBL/GenBank/DDBJ databases">
        <authorList>
            <person name="Rodriguez Cubillos JULIANA M."/>
            <person name="De Vega J."/>
        </authorList>
    </citation>
    <scope>NUCLEOTIDE SEQUENCE</scope>
</reference>
<gene>
    <name evidence="1" type="ORF">MILVUS5_LOCUS17293</name>
</gene>
<proteinExistence type="predicted"/>
<comment type="caution">
    <text evidence="1">The sequence shown here is derived from an EMBL/GenBank/DDBJ whole genome shotgun (WGS) entry which is preliminary data.</text>
</comment>
<evidence type="ECO:0000313" key="1">
    <source>
        <dbReference type="EMBL" id="CAJ2649093.1"/>
    </source>
</evidence>
<protein>
    <submittedName>
        <fullName evidence="1">Uncharacterized protein</fullName>
    </submittedName>
</protein>
<accession>A0ACB0JZH3</accession>
<organism evidence="1 2">
    <name type="scientific">Trifolium pratense</name>
    <name type="common">Red clover</name>
    <dbReference type="NCBI Taxonomy" id="57577"/>
    <lineage>
        <taxon>Eukaryota</taxon>
        <taxon>Viridiplantae</taxon>
        <taxon>Streptophyta</taxon>
        <taxon>Embryophyta</taxon>
        <taxon>Tracheophyta</taxon>
        <taxon>Spermatophyta</taxon>
        <taxon>Magnoliopsida</taxon>
        <taxon>eudicotyledons</taxon>
        <taxon>Gunneridae</taxon>
        <taxon>Pentapetalae</taxon>
        <taxon>rosids</taxon>
        <taxon>fabids</taxon>
        <taxon>Fabales</taxon>
        <taxon>Fabaceae</taxon>
        <taxon>Papilionoideae</taxon>
        <taxon>50 kb inversion clade</taxon>
        <taxon>NPAAA clade</taxon>
        <taxon>Hologalegina</taxon>
        <taxon>IRL clade</taxon>
        <taxon>Trifolieae</taxon>
        <taxon>Trifolium</taxon>
    </lineage>
</organism>